<keyword evidence="1" id="KW-0694">RNA-binding</keyword>
<dbReference type="Pfam" id="PF04146">
    <property type="entry name" value="YTH"/>
    <property type="match status" value="1"/>
</dbReference>
<dbReference type="Gene3D" id="3.10.590.10">
    <property type="entry name" value="ph1033 like domains"/>
    <property type="match status" value="1"/>
</dbReference>
<feature type="transmembrane region" description="Helical" evidence="3">
    <location>
        <begin position="23"/>
        <end position="45"/>
    </location>
</feature>
<dbReference type="GO" id="GO:1990247">
    <property type="term" value="F:N6-methyladenosine-containing RNA reader activity"/>
    <property type="evidence" value="ECO:0007669"/>
    <property type="project" value="UniProtKB-UniRule"/>
</dbReference>
<feature type="compositionally biased region" description="Low complexity" evidence="2">
    <location>
        <begin position="79"/>
        <end position="89"/>
    </location>
</feature>
<accession>A0AAQ3UAN2</accession>
<feature type="region of interest" description="Disordered" evidence="2">
    <location>
        <begin position="79"/>
        <end position="99"/>
    </location>
</feature>
<reference evidence="5 6" key="1">
    <citation type="submission" date="2024-02" db="EMBL/GenBank/DDBJ databases">
        <title>High-quality chromosome-scale genome assembly of Pensacola bahiagrass (Paspalum notatum Flugge var. saurae).</title>
        <authorList>
            <person name="Vega J.M."/>
            <person name="Podio M."/>
            <person name="Orjuela J."/>
            <person name="Siena L.A."/>
            <person name="Pessino S.C."/>
            <person name="Combes M.C."/>
            <person name="Mariac C."/>
            <person name="Albertini E."/>
            <person name="Pupilli F."/>
            <person name="Ortiz J.P.A."/>
            <person name="Leblanc O."/>
        </authorList>
    </citation>
    <scope>NUCLEOTIDE SEQUENCE [LARGE SCALE GENOMIC DNA]</scope>
    <source>
        <strain evidence="5">R1</strain>
        <tissue evidence="5">Leaf</tissue>
    </source>
</reference>
<evidence type="ECO:0000256" key="3">
    <source>
        <dbReference type="SAM" id="Phobius"/>
    </source>
</evidence>
<dbReference type="InterPro" id="IPR007275">
    <property type="entry name" value="YTH_domain"/>
</dbReference>
<feature type="region of interest" description="Disordered" evidence="2">
    <location>
        <begin position="554"/>
        <end position="597"/>
    </location>
</feature>
<evidence type="ECO:0000313" key="6">
    <source>
        <dbReference type="Proteomes" id="UP001341281"/>
    </source>
</evidence>
<name>A0AAQ3UAN2_PASNO</name>
<evidence type="ECO:0000313" key="5">
    <source>
        <dbReference type="EMBL" id="WVZ87039.1"/>
    </source>
</evidence>
<gene>
    <name evidence="5" type="ORF">U9M48_033739</name>
</gene>
<dbReference type="PANTHER" id="PTHR12357:SF86">
    <property type="entry name" value="YTH DOMAIN-CONTAINING FAMILY PROTEIN"/>
    <property type="match status" value="1"/>
</dbReference>
<feature type="compositionally biased region" description="Basic and acidic residues" evidence="2">
    <location>
        <begin position="555"/>
        <end position="568"/>
    </location>
</feature>
<dbReference type="GO" id="GO:0005737">
    <property type="term" value="C:cytoplasm"/>
    <property type="evidence" value="ECO:0007669"/>
    <property type="project" value="TreeGrafter"/>
</dbReference>
<keyword evidence="6" id="KW-1185">Reference proteome</keyword>
<keyword evidence="3" id="KW-0472">Membrane</keyword>
<comment type="similarity">
    <text evidence="1">Belongs to the YTHDF family.</text>
</comment>
<dbReference type="InterPro" id="IPR045168">
    <property type="entry name" value="YTH_prot"/>
</dbReference>
<feature type="domain" description="YTH" evidence="4">
    <location>
        <begin position="354"/>
        <end position="491"/>
    </location>
</feature>
<dbReference type="AlphaFoldDB" id="A0AAQ3UAN2"/>
<protein>
    <recommendedName>
        <fullName evidence="1">YTH domain-containing family protein</fullName>
    </recommendedName>
</protein>
<keyword evidence="3" id="KW-0812">Transmembrane</keyword>
<dbReference type="PANTHER" id="PTHR12357">
    <property type="entry name" value="YTH YT521-B HOMOLOGY DOMAIN-CONTAINING"/>
    <property type="match status" value="1"/>
</dbReference>
<dbReference type="GO" id="GO:0003729">
    <property type="term" value="F:mRNA binding"/>
    <property type="evidence" value="ECO:0007669"/>
    <property type="project" value="UniProtKB-UniRule"/>
</dbReference>
<dbReference type="EMBL" id="CP144751">
    <property type="protein sequence ID" value="WVZ87039.1"/>
    <property type="molecule type" value="Genomic_DNA"/>
</dbReference>
<evidence type="ECO:0000256" key="2">
    <source>
        <dbReference type="SAM" id="MobiDB-lite"/>
    </source>
</evidence>
<dbReference type="CDD" id="cd21134">
    <property type="entry name" value="YTH"/>
    <property type="match status" value="1"/>
</dbReference>
<dbReference type="Proteomes" id="UP001341281">
    <property type="component" value="Chromosome 07"/>
</dbReference>
<organism evidence="5 6">
    <name type="scientific">Paspalum notatum var. saurae</name>
    <dbReference type="NCBI Taxonomy" id="547442"/>
    <lineage>
        <taxon>Eukaryota</taxon>
        <taxon>Viridiplantae</taxon>
        <taxon>Streptophyta</taxon>
        <taxon>Embryophyta</taxon>
        <taxon>Tracheophyta</taxon>
        <taxon>Spermatophyta</taxon>
        <taxon>Magnoliopsida</taxon>
        <taxon>Liliopsida</taxon>
        <taxon>Poales</taxon>
        <taxon>Poaceae</taxon>
        <taxon>PACMAD clade</taxon>
        <taxon>Panicoideae</taxon>
        <taxon>Andropogonodae</taxon>
        <taxon>Paspaleae</taxon>
        <taxon>Paspalinae</taxon>
        <taxon>Paspalum</taxon>
    </lineage>
</organism>
<proteinExistence type="inferred from homology"/>
<keyword evidence="3" id="KW-1133">Transmembrane helix</keyword>
<comment type="function">
    <text evidence="1">Specifically recognizes and binds N6-methyladenosine (m6A)-containing RNAs, and regulates mRNA stability. M6A is a modification present at internal sites of mRNAs and some non-coding RNAs and plays a role in mRNA stability and processing.</text>
</comment>
<evidence type="ECO:0000259" key="4">
    <source>
        <dbReference type="PROSITE" id="PS50882"/>
    </source>
</evidence>
<feature type="non-terminal residue" evidence="5">
    <location>
        <position position="1"/>
    </location>
</feature>
<dbReference type="PROSITE" id="PS50882">
    <property type="entry name" value="YTH"/>
    <property type="match status" value="1"/>
</dbReference>
<sequence>DPKQSKFSTGSETTHKASFRPRLLCVCVGSPPLAALFLVPALVAVRHMVPLESQTVVGNTSVDARELASSKDQSVVSATAVGGASSSSSPKAAPEDASFMDKGGEQQFRYQPSNVYAPQPQTLFSGGYLNHLGQWERYPYVVSAEGLDAAYPAIYGAYSPSPLSTIGDSQSYFSLLYPLASPYYQPPASPSMGYSSPATGASQIDPIHRYYFPDEVHRPPTPGLFQPFSSLDGVPKQPSGIPGFFGQANIPLTSGTESMSNSGSYKAFQQGGKFGGSTPRWSAASSRFGTFNNGFKNEKGSPDFLNEQSRGPRATKTLKEVGSSLAEDKNKKALLIVDSEKYNHPDFVTEYMDAKFFVIKSYTEDHVHKSIKYNVWASTTCGNKKLNAAYLEAKEKEDHCPIFLFFSVNSSGQFCGVAEMIGPVDFDKRVDYWQNDRWNGQFPVKWHIVKDIPNSLIRHIILENNENKRVTNSRDTQEVQLEQGLQMLTIFRNHEAETTILEDFDFYDQREKAMLDGRQQQNLQRSKPGKLERTNSAEDIVAHMSDAFAQTVQLEETKGERNKPRIEDAAAAESAPVKTEEAMSKTAEAGGRLKESG</sequence>
<evidence type="ECO:0000256" key="1">
    <source>
        <dbReference type="RuleBase" id="RU369095"/>
    </source>
</evidence>
<dbReference type="GO" id="GO:0061157">
    <property type="term" value="P:mRNA destabilization"/>
    <property type="evidence" value="ECO:0007669"/>
    <property type="project" value="TreeGrafter"/>
</dbReference>